<dbReference type="Proteomes" id="UP000245626">
    <property type="component" value="Unassembled WGS sequence"/>
</dbReference>
<evidence type="ECO:0000313" key="2">
    <source>
        <dbReference type="Proteomes" id="UP000245626"/>
    </source>
</evidence>
<dbReference type="EMBL" id="KZ819704">
    <property type="protein sequence ID" value="PWN53913.1"/>
    <property type="molecule type" value="Genomic_DNA"/>
</dbReference>
<accession>A0ACD0P760</accession>
<sequence>MPSVHANASGSSQPNLRRRSPSDSEHTTSSSFYRSASESIRPPTRLSPDSFQDPSSSSQSSGSANLKSTTEFHPVPSNMRRLQTGTDHPAPARGAGAGNQSPTTYPSPREGNLKRSIIPSQEQQQQREGKGPEEGEAQADEDDDPRSRSNKGKRRRVSSDSDSSTQDESEWLAGSSSRPRPSQVARIDASPHLDLQEPNLEGGRRSKRLRERSQATSPQGSTSQSSRNPIIVDLTVETSPPLPRPTVINSNPSSRASSRAPSVSGSASGSSTSSRSRSRGGSVSVRTSLRTTRSNGGAMYDINQTTLSPAVLLRAQDIRNSTGSSGSGSRGRSTRAGALRADVRPNGLHLPAGEELNLTRLPERLEFELNSRELRAIQDAERQRRNGQGHEGRGRSQLTRPAPAQEEIVLISDDDSSDDDDFYDPIDHGDGQGGTHRHRSRLANPEDIFSPISAPGDPSTPVRLPRPGMVGAAVDQRTGELLHRERAPARGPRRDGGEDRSVIFSHARTTETAAAAPASSGNSLRSQALATNIHLPKASPPRTKPPPIEHPLMSTYNCPICLCPPTYASVTPCGHVFCGECLFDALKTQAVQREESERERDRVEFGMGLLGNFGGLAGMGGGMLFDQAGNRAVVQNGGARERGRRGGGGGGRNGRNARDPLAGHCPVCRADIKGGFGGASRFGIQGLEIMIGQAVDDPREEDGKMKVGEETVSSEDEAKDQRKMGQQGEAGGLPGSSDAQEGGDGTFRNGGKSESAPSHGKPLSRADVLKAEEGNPSLRSAREGLLGSSEALDVDRMDQGWTERGRSFSGDGEAERMPFGIDDSESGTEGEERASWSFGRALPRKHKQGVEREKGGKRKGRDGLKERGRIKEKERSKRRKESRRFKADPCSVLF</sequence>
<name>A0ACD0P760_9BASI</name>
<protein>
    <submittedName>
        <fullName evidence="1">Uncharacterized protein</fullName>
    </submittedName>
</protein>
<gene>
    <name evidence="1" type="ORF">IE53DRAFT_365933</name>
</gene>
<proteinExistence type="predicted"/>
<organism evidence="1 2">
    <name type="scientific">Violaceomyces palustris</name>
    <dbReference type="NCBI Taxonomy" id="1673888"/>
    <lineage>
        <taxon>Eukaryota</taxon>
        <taxon>Fungi</taxon>
        <taxon>Dikarya</taxon>
        <taxon>Basidiomycota</taxon>
        <taxon>Ustilaginomycotina</taxon>
        <taxon>Ustilaginomycetes</taxon>
        <taxon>Violaceomycetales</taxon>
        <taxon>Violaceomycetaceae</taxon>
        <taxon>Violaceomyces</taxon>
    </lineage>
</organism>
<reference evidence="1 2" key="1">
    <citation type="journal article" date="2018" name="Mol. Biol. Evol.">
        <title>Broad Genomic Sampling Reveals a Smut Pathogenic Ancestry of the Fungal Clade Ustilaginomycotina.</title>
        <authorList>
            <person name="Kijpornyongpan T."/>
            <person name="Mondo S.J."/>
            <person name="Barry K."/>
            <person name="Sandor L."/>
            <person name="Lee J."/>
            <person name="Lipzen A."/>
            <person name="Pangilinan J."/>
            <person name="LaButti K."/>
            <person name="Hainaut M."/>
            <person name="Henrissat B."/>
            <person name="Grigoriev I.V."/>
            <person name="Spatafora J.W."/>
            <person name="Aime M.C."/>
        </authorList>
    </citation>
    <scope>NUCLEOTIDE SEQUENCE [LARGE SCALE GENOMIC DNA]</scope>
    <source>
        <strain evidence="1 2">SA 807</strain>
    </source>
</reference>
<evidence type="ECO:0000313" key="1">
    <source>
        <dbReference type="EMBL" id="PWN53913.1"/>
    </source>
</evidence>
<keyword evidence="2" id="KW-1185">Reference proteome</keyword>